<evidence type="ECO:0000256" key="5">
    <source>
        <dbReference type="ARBA" id="ARBA00022692"/>
    </source>
</evidence>
<proteinExistence type="inferred from homology"/>
<keyword evidence="3" id="KW-0813">Transport</keyword>
<keyword evidence="4" id="KW-1003">Cell membrane</keyword>
<keyword evidence="5 8" id="KW-0812">Transmembrane</keyword>
<evidence type="ECO:0000256" key="2">
    <source>
        <dbReference type="ARBA" id="ARBA00007935"/>
    </source>
</evidence>
<feature type="transmembrane region" description="Helical" evidence="8">
    <location>
        <begin position="305"/>
        <end position="323"/>
    </location>
</feature>
<feature type="transmembrane region" description="Helical" evidence="8">
    <location>
        <begin position="90"/>
        <end position="109"/>
    </location>
</feature>
<dbReference type="Pfam" id="PF01032">
    <property type="entry name" value="FecCD"/>
    <property type="match status" value="1"/>
</dbReference>
<evidence type="ECO:0000313" key="9">
    <source>
        <dbReference type="EMBL" id="MDA2804720.1"/>
    </source>
</evidence>
<accession>A0ABT4TJ76</accession>
<evidence type="ECO:0000256" key="8">
    <source>
        <dbReference type="SAM" id="Phobius"/>
    </source>
</evidence>
<dbReference type="InterPro" id="IPR037294">
    <property type="entry name" value="ABC_BtuC-like"/>
</dbReference>
<evidence type="ECO:0000256" key="6">
    <source>
        <dbReference type="ARBA" id="ARBA00022989"/>
    </source>
</evidence>
<dbReference type="Gene3D" id="1.10.3470.10">
    <property type="entry name" value="ABC transporter involved in vitamin B12 uptake, BtuC"/>
    <property type="match status" value="1"/>
</dbReference>
<evidence type="ECO:0000313" key="10">
    <source>
        <dbReference type="Proteomes" id="UP001165685"/>
    </source>
</evidence>
<feature type="transmembrane region" description="Helical" evidence="8">
    <location>
        <begin position="189"/>
        <end position="213"/>
    </location>
</feature>
<keyword evidence="10" id="KW-1185">Reference proteome</keyword>
<evidence type="ECO:0000256" key="1">
    <source>
        <dbReference type="ARBA" id="ARBA00004651"/>
    </source>
</evidence>
<comment type="similarity">
    <text evidence="2">Belongs to the binding-protein-dependent transport system permease family. FecCD subfamily.</text>
</comment>
<feature type="transmembrane region" description="Helical" evidence="8">
    <location>
        <begin position="147"/>
        <end position="168"/>
    </location>
</feature>
<dbReference type="InterPro" id="IPR000522">
    <property type="entry name" value="ABC_transptr_permease_BtuC"/>
</dbReference>
<evidence type="ECO:0000256" key="3">
    <source>
        <dbReference type="ARBA" id="ARBA00022448"/>
    </source>
</evidence>
<feature type="transmembrane region" description="Helical" evidence="8">
    <location>
        <begin position="116"/>
        <end position="135"/>
    </location>
</feature>
<keyword evidence="6 8" id="KW-1133">Transmembrane helix</keyword>
<reference evidence="9" key="1">
    <citation type="submission" date="2023-01" db="EMBL/GenBank/DDBJ databases">
        <title>Draft genome sequence of Nocardiopsis sp. LSu2-4 isolated from halophytes.</title>
        <authorList>
            <person name="Duangmal K."/>
            <person name="Chantavorakit T."/>
        </authorList>
    </citation>
    <scope>NUCLEOTIDE SEQUENCE</scope>
    <source>
        <strain evidence="9">LSu2-4</strain>
    </source>
</reference>
<name>A0ABT4TJ76_9ACTN</name>
<comment type="caution">
    <text evidence="9">The sequence shown here is derived from an EMBL/GenBank/DDBJ whole genome shotgun (WGS) entry which is preliminary data.</text>
</comment>
<dbReference type="PANTHER" id="PTHR30472:SF1">
    <property type="entry name" value="FE(3+) DICITRATE TRANSPORT SYSTEM PERMEASE PROTEIN FECC-RELATED"/>
    <property type="match status" value="1"/>
</dbReference>
<sequence length="331" mass="32741">MRARAPVWVVGGLLALAAAVLLSLLVGANPQPPSAVLDALLGGGDSEARYVVWEQRAPRTAAGLAVGAALGTAGALIQAFTRNPLADPGILGVNSGAAFAVAIGIAFLGVTTPAGYVWLACAGALAVTLAVYAVGTAGGPQAGPVRLTVTGVALGAVFAGLTTGLMLTRPDAFDRMRGWEAGSLLGRGADVLLPVLPLLAAGLAIAAAVAPGLNAIALGTDVARAQGVNVGRVRIAVLAAVTLLAGGATAVAGPIVFVGLMIPHAVRWVVGPDQRRLLLGTLIASPVLVLLSDVLGRVAVLPSEMPVGVVTAFVGAPVLIALVRRPKASGL</sequence>
<protein>
    <submittedName>
        <fullName evidence="9">Iron chelate uptake ABC transporter family permease subunit</fullName>
    </submittedName>
</protein>
<evidence type="ECO:0000256" key="4">
    <source>
        <dbReference type="ARBA" id="ARBA00022475"/>
    </source>
</evidence>
<gene>
    <name evidence="9" type="ORF">O4U47_09370</name>
</gene>
<dbReference type="CDD" id="cd06550">
    <property type="entry name" value="TM_ABC_iron-siderophores_like"/>
    <property type="match status" value="1"/>
</dbReference>
<feature type="transmembrane region" description="Helical" evidence="8">
    <location>
        <begin position="233"/>
        <end position="257"/>
    </location>
</feature>
<feature type="transmembrane region" description="Helical" evidence="8">
    <location>
        <begin position="277"/>
        <end position="299"/>
    </location>
</feature>
<dbReference type="EMBL" id="JAQFWP010000013">
    <property type="protein sequence ID" value="MDA2804720.1"/>
    <property type="molecule type" value="Genomic_DNA"/>
</dbReference>
<dbReference type="SUPFAM" id="SSF81345">
    <property type="entry name" value="ABC transporter involved in vitamin B12 uptake, BtuC"/>
    <property type="match status" value="1"/>
</dbReference>
<comment type="subcellular location">
    <subcellularLocation>
        <location evidence="1">Cell membrane</location>
        <topology evidence="1">Multi-pass membrane protein</topology>
    </subcellularLocation>
</comment>
<dbReference type="RefSeq" id="WP_270677377.1">
    <property type="nucleotide sequence ID" value="NZ_JAQFWP010000013.1"/>
</dbReference>
<evidence type="ECO:0000256" key="7">
    <source>
        <dbReference type="ARBA" id="ARBA00023136"/>
    </source>
</evidence>
<organism evidence="9 10">
    <name type="scientific">Nocardiopsis suaedae</name>
    <dbReference type="NCBI Taxonomy" id="3018444"/>
    <lineage>
        <taxon>Bacteria</taxon>
        <taxon>Bacillati</taxon>
        <taxon>Actinomycetota</taxon>
        <taxon>Actinomycetes</taxon>
        <taxon>Streptosporangiales</taxon>
        <taxon>Nocardiopsidaceae</taxon>
        <taxon>Nocardiopsis</taxon>
    </lineage>
</organism>
<dbReference type="PANTHER" id="PTHR30472">
    <property type="entry name" value="FERRIC ENTEROBACTIN TRANSPORT SYSTEM PERMEASE PROTEIN"/>
    <property type="match status" value="1"/>
</dbReference>
<dbReference type="Proteomes" id="UP001165685">
    <property type="component" value="Unassembled WGS sequence"/>
</dbReference>
<keyword evidence="7 8" id="KW-0472">Membrane</keyword>